<dbReference type="OrthoDB" id="441223at2759"/>
<evidence type="ECO:0000256" key="2">
    <source>
        <dbReference type="ARBA" id="ARBA00009344"/>
    </source>
</evidence>
<evidence type="ECO:0000256" key="3">
    <source>
        <dbReference type="ARBA" id="ARBA00022517"/>
    </source>
</evidence>
<proteinExistence type="inferred from homology"/>
<evidence type="ECO:0000256" key="7">
    <source>
        <dbReference type="ARBA" id="ARBA00023274"/>
    </source>
</evidence>
<dbReference type="EMBL" id="MNPJ01000016">
    <property type="protein sequence ID" value="OQS54821.1"/>
    <property type="molecule type" value="Genomic_DNA"/>
</dbReference>
<dbReference type="InterPro" id="IPR041174">
    <property type="entry name" value="KRR1-like_KH1"/>
</dbReference>
<protein>
    <recommendedName>
        <fullName evidence="8">KRR-R motif-containing protein 1</fullName>
    </recommendedName>
</protein>
<dbReference type="InterPro" id="IPR024166">
    <property type="entry name" value="rRNA_assembly_KRR1"/>
</dbReference>
<evidence type="ECO:0000313" key="12">
    <source>
        <dbReference type="Proteomes" id="UP000192758"/>
    </source>
</evidence>
<sequence length="213" mass="24583">MSFDETLVKHSFVETSVFEVIFPKIRFNYIKSIQNFIEKVLKEKKIGFEVNFDTCTMKVFTTSATRDPYIIIKANELIQLLSKGMSFEECVDVLNDGVFSEIIHTNVLTKNYDAFENRKNRLKNPKVLKALEILTKTKVFVGQKTCCVVGDHDGIDVVRSLIIKCFKNNLHPAYEIKSLLIKNNLRNKGVEGDWDRFLPKIKKGKDLSQKIKK</sequence>
<keyword evidence="6" id="KW-0539">Nucleus</keyword>
<evidence type="ECO:0000259" key="9">
    <source>
        <dbReference type="Pfam" id="PF17903"/>
    </source>
</evidence>
<keyword evidence="3" id="KW-0690">Ribosome biogenesis</keyword>
<evidence type="ECO:0000256" key="4">
    <source>
        <dbReference type="ARBA" id="ARBA00022552"/>
    </source>
</evidence>
<dbReference type="PANTHER" id="PTHR12581:SF0">
    <property type="entry name" value="KRR1 SMALL SUBUNIT PROCESSOME COMPONENT HOMOLOG"/>
    <property type="match status" value="1"/>
</dbReference>
<evidence type="ECO:0000313" key="11">
    <source>
        <dbReference type="EMBL" id="OQS54821.1"/>
    </source>
</evidence>
<dbReference type="Proteomes" id="UP000192758">
    <property type="component" value="Unassembled WGS sequence"/>
</dbReference>
<dbReference type="VEuPathDB" id="MicrosporidiaDB:EHP00_176"/>
<gene>
    <name evidence="11" type="primary">dbe</name>
    <name evidence="11" type="ORF">EHP00_176</name>
</gene>
<evidence type="ECO:0000259" key="10">
    <source>
        <dbReference type="Pfam" id="PF21800"/>
    </source>
</evidence>
<dbReference type="PANTHER" id="PTHR12581">
    <property type="entry name" value="HIV-1 REV BINDING PROTEIN 2, 3"/>
    <property type="match status" value="1"/>
</dbReference>
<feature type="domain" description="KRR1 small subunit processome component first KH" evidence="9">
    <location>
        <begin position="16"/>
        <end position="96"/>
    </location>
</feature>
<evidence type="ECO:0000256" key="1">
    <source>
        <dbReference type="ARBA" id="ARBA00004604"/>
    </source>
</evidence>
<name>A0A1W0E6D8_9MICR</name>
<organism evidence="11 12">
    <name type="scientific">Ecytonucleospora hepatopenaei</name>
    <dbReference type="NCBI Taxonomy" id="646526"/>
    <lineage>
        <taxon>Eukaryota</taxon>
        <taxon>Fungi</taxon>
        <taxon>Fungi incertae sedis</taxon>
        <taxon>Microsporidia</taxon>
        <taxon>Enterocytozoonidae</taxon>
        <taxon>Ecytonucleospora</taxon>
    </lineage>
</organism>
<keyword evidence="5" id="KW-0694">RNA-binding</keyword>
<keyword evidence="7" id="KW-0687">Ribonucleoprotein</keyword>
<reference evidence="11 12" key="1">
    <citation type="journal article" date="2017" name="Environ. Microbiol.">
        <title>Decay of the glycolytic pathway and adaptation to intranuclear parasitism within Enterocytozoonidae microsporidia.</title>
        <authorList>
            <person name="Wiredu Boakye D."/>
            <person name="Jaroenlak P."/>
            <person name="Prachumwat A."/>
            <person name="Williams T.A."/>
            <person name="Bateman K.S."/>
            <person name="Itsathitphaisarn O."/>
            <person name="Sritunyalucksana K."/>
            <person name="Paszkiewicz K.H."/>
            <person name="Moore K.A."/>
            <person name="Stentiford G.D."/>
            <person name="Williams B.A."/>
        </authorList>
    </citation>
    <scope>NUCLEOTIDE SEQUENCE [LARGE SCALE GENOMIC DNA]</scope>
    <source>
        <strain evidence="11 12">TH1</strain>
    </source>
</reference>
<dbReference type="InterPro" id="IPR036612">
    <property type="entry name" value="KH_dom_type_1_sf"/>
</dbReference>
<dbReference type="AlphaFoldDB" id="A0A1W0E6D8"/>
<dbReference type="GO" id="GO:0006364">
    <property type="term" value="P:rRNA processing"/>
    <property type="evidence" value="ECO:0007669"/>
    <property type="project" value="UniProtKB-KW"/>
</dbReference>
<accession>A0A1W0E6D8</accession>
<evidence type="ECO:0000256" key="8">
    <source>
        <dbReference type="ARBA" id="ARBA00032993"/>
    </source>
</evidence>
<dbReference type="InterPro" id="IPR048548">
    <property type="entry name" value="KRR1-like_KH2"/>
</dbReference>
<comment type="similarity">
    <text evidence="2">Belongs to the KRR1 family.</text>
</comment>
<dbReference type="Pfam" id="PF17903">
    <property type="entry name" value="KH_KRR1_1st"/>
    <property type="match status" value="1"/>
</dbReference>
<dbReference type="STRING" id="646526.A0A1W0E6D8"/>
<dbReference type="Gene3D" id="3.30.1370.10">
    <property type="entry name" value="K Homology domain, type 1"/>
    <property type="match status" value="2"/>
</dbReference>
<evidence type="ECO:0000256" key="6">
    <source>
        <dbReference type="ARBA" id="ARBA00023242"/>
    </source>
</evidence>
<feature type="domain" description="KRR1 small subunit processome component second KH" evidence="10">
    <location>
        <begin position="99"/>
        <end position="186"/>
    </location>
</feature>
<dbReference type="Pfam" id="PF21800">
    <property type="entry name" value="KH_KRR1_2nd"/>
    <property type="match status" value="1"/>
</dbReference>
<dbReference type="GO" id="GO:0003723">
    <property type="term" value="F:RNA binding"/>
    <property type="evidence" value="ECO:0007669"/>
    <property type="project" value="UniProtKB-KW"/>
</dbReference>
<keyword evidence="4" id="KW-0698">rRNA processing</keyword>
<dbReference type="GO" id="GO:0032040">
    <property type="term" value="C:small-subunit processome"/>
    <property type="evidence" value="ECO:0007669"/>
    <property type="project" value="TreeGrafter"/>
</dbReference>
<comment type="caution">
    <text evidence="11">The sequence shown here is derived from an EMBL/GenBank/DDBJ whole genome shotgun (WGS) entry which is preliminary data.</text>
</comment>
<keyword evidence="12" id="KW-1185">Reference proteome</keyword>
<evidence type="ECO:0000256" key="5">
    <source>
        <dbReference type="ARBA" id="ARBA00022884"/>
    </source>
</evidence>
<comment type="subcellular location">
    <subcellularLocation>
        <location evidence="1">Nucleus</location>
        <location evidence="1">Nucleolus</location>
    </subcellularLocation>
</comment>